<dbReference type="AlphaFoldDB" id="X1ISW1"/>
<dbReference type="EMBL" id="BARU01039839">
    <property type="protein sequence ID" value="GAH85511.1"/>
    <property type="molecule type" value="Genomic_DNA"/>
</dbReference>
<name>X1ISW1_9ZZZZ</name>
<organism evidence="1">
    <name type="scientific">marine sediment metagenome</name>
    <dbReference type="NCBI Taxonomy" id="412755"/>
    <lineage>
        <taxon>unclassified sequences</taxon>
        <taxon>metagenomes</taxon>
        <taxon>ecological metagenomes</taxon>
    </lineage>
</organism>
<proteinExistence type="predicted"/>
<reference evidence="1" key="1">
    <citation type="journal article" date="2014" name="Front. Microbiol.">
        <title>High frequency of phylogenetically diverse reductive dehalogenase-homologous genes in deep subseafloor sedimentary metagenomes.</title>
        <authorList>
            <person name="Kawai M."/>
            <person name="Futagami T."/>
            <person name="Toyoda A."/>
            <person name="Takaki Y."/>
            <person name="Nishi S."/>
            <person name="Hori S."/>
            <person name="Arai W."/>
            <person name="Tsubouchi T."/>
            <person name="Morono Y."/>
            <person name="Uchiyama I."/>
            <person name="Ito T."/>
            <person name="Fujiyama A."/>
            <person name="Inagaki F."/>
            <person name="Takami H."/>
        </authorList>
    </citation>
    <scope>NUCLEOTIDE SEQUENCE</scope>
    <source>
        <strain evidence="1">Expedition CK06-06</strain>
    </source>
</reference>
<sequence>MMSSKFIDKQRQRIEEMKDRFADRGTRLDSTDKEHYWVYGFTGSG</sequence>
<evidence type="ECO:0000313" key="1">
    <source>
        <dbReference type="EMBL" id="GAH85511.1"/>
    </source>
</evidence>
<feature type="non-terminal residue" evidence="1">
    <location>
        <position position="45"/>
    </location>
</feature>
<accession>X1ISW1</accession>
<comment type="caution">
    <text evidence="1">The sequence shown here is derived from an EMBL/GenBank/DDBJ whole genome shotgun (WGS) entry which is preliminary data.</text>
</comment>
<protein>
    <submittedName>
        <fullName evidence="1">Uncharacterized protein</fullName>
    </submittedName>
</protein>
<gene>
    <name evidence="1" type="ORF">S03H2_61694</name>
</gene>